<keyword evidence="2" id="KW-1185">Reference proteome</keyword>
<dbReference type="STRING" id="29172.A0A0D8Y015"/>
<organism evidence="1 2">
    <name type="scientific">Dictyocaulus viviparus</name>
    <name type="common">Bovine lungworm</name>
    <dbReference type="NCBI Taxonomy" id="29172"/>
    <lineage>
        <taxon>Eukaryota</taxon>
        <taxon>Metazoa</taxon>
        <taxon>Ecdysozoa</taxon>
        <taxon>Nematoda</taxon>
        <taxon>Chromadorea</taxon>
        <taxon>Rhabditida</taxon>
        <taxon>Rhabditina</taxon>
        <taxon>Rhabditomorpha</taxon>
        <taxon>Strongyloidea</taxon>
        <taxon>Metastrongylidae</taxon>
        <taxon>Dictyocaulus</taxon>
    </lineage>
</organism>
<protein>
    <submittedName>
        <fullName evidence="1">Uncharacterized protein</fullName>
    </submittedName>
</protein>
<sequence length="148" mass="17095">MYGITCTLPWIGVWIRSEWDFNITRHSFGPLGSCRSKENDQYLLGSVTCLFESGYEVGYLTLALNRWIVGFAIERGCKNTANEGNKREMRYQSNVRSTLHSILLITLATGHAIAEYHQQLGVLSGREFRFTTKLVQKIQRKRHQRQPK</sequence>
<reference evidence="1 2" key="1">
    <citation type="submission" date="2013-11" db="EMBL/GenBank/DDBJ databases">
        <title>Draft genome of the bovine lungworm Dictyocaulus viviparus.</title>
        <authorList>
            <person name="Mitreva M."/>
        </authorList>
    </citation>
    <scope>NUCLEOTIDE SEQUENCE [LARGE SCALE GENOMIC DNA]</scope>
    <source>
        <strain evidence="1 2">HannoverDv2000</strain>
    </source>
</reference>
<name>A0A0D8Y015_DICVI</name>
<dbReference type="AlphaFoldDB" id="A0A0D8Y015"/>
<evidence type="ECO:0000313" key="1">
    <source>
        <dbReference type="EMBL" id="KJH49477.1"/>
    </source>
</evidence>
<dbReference type="EMBL" id="KN716234">
    <property type="protein sequence ID" value="KJH49477.1"/>
    <property type="molecule type" value="Genomic_DNA"/>
</dbReference>
<reference evidence="2" key="2">
    <citation type="journal article" date="2016" name="Sci. Rep.">
        <title>Dictyocaulus viviparus genome, variome and transcriptome elucidate lungworm biology and support future intervention.</title>
        <authorList>
            <person name="McNulty S.N."/>
            <person name="Strube C."/>
            <person name="Rosa B.A."/>
            <person name="Martin J.C."/>
            <person name="Tyagi R."/>
            <person name="Choi Y.J."/>
            <person name="Wang Q."/>
            <person name="Hallsworth Pepin K."/>
            <person name="Zhang X."/>
            <person name="Ozersky P."/>
            <person name="Wilson R.K."/>
            <person name="Sternberg P.W."/>
            <person name="Gasser R.B."/>
            <person name="Mitreva M."/>
        </authorList>
    </citation>
    <scope>NUCLEOTIDE SEQUENCE [LARGE SCALE GENOMIC DNA]</scope>
    <source>
        <strain evidence="2">HannoverDv2000</strain>
    </source>
</reference>
<dbReference type="Proteomes" id="UP000053766">
    <property type="component" value="Unassembled WGS sequence"/>
</dbReference>
<gene>
    <name evidence="1" type="ORF">DICVIV_04414</name>
</gene>
<evidence type="ECO:0000313" key="2">
    <source>
        <dbReference type="Proteomes" id="UP000053766"/>
    </source>
</evidence>
<proteinExistence type="predicted"/>
<dbReference type="OrthoDB" id="9979716at2759"/>
<accession>A0A0D8Y015</accession>